<keyword evidence="4" id="KW-0456">Lyase</keyword>
<dbReference type="EMBL" id="PEZH01000048">
    <property type="protein sequence ID" value="PIS14982.1"/>
    <property type="molecule type" value="Genomic_DNA"/>
</dbReference>
<comment type="caution">
    <text evidence="6">The sequence shown here is derived from an EMBL/GenBank/DDBJ whole genome shotgun (WGS) entry which is preliminary data.</text>
</comment>
<dbReference type="InterPro" id="IPR044516">
    <property type="entry name" value="UXS-like"/>
</dbReference>
<keyword evidence="5" id="KW-1133">Transmembrane helix</keyword>
<dbReference type="InterPro" id="IPR025101">
    <property type="entry name" value="DUF4012"/>
</dbReference>
<evidence type="ECO:0000313" key="7">
    <source>
        <dbReference type="Proteomes" id="UP000231282"/>
    </source>
</evidence>
<feature type="transmembrane region" description="Helical" evidence="5">
    <location>
        <begin position="395"/>
        <end position="415"/>
    </location>
</feature>
<reference evidence="7" key="1">
    <citation type="submission" date="2017-09" db="EMBL/GenBank/DDBJ databases">
        <title>Depth-based differentiation of microbial function through sediment-hosted aquifers and enrichment of novel symbionts in the deep terrestrial subsurface.</title>
        <authorList>
            <person name="Probst A.J."/>
            <person name="Ladd B."/>
            <person name="Jarett J.K."/>
            <person name="Geller-Mcgrath D.E."/>
            <person name="Sieber C.M.K."/>
            <person name="Emerson J.B."/>
            <person name="Anantharaman K."/>
            <person name="Thomas B.C."/>
            <person name="Malmstrom R."/>
            <person name="Stieglmeier M."/>
            <person name="Klingl A."/>
            <person name="Woyke T."/>
            <person name="Ryan C.M."/>
            <person name="Banfield J.F."/>
        </authorList>
    </citation>
    <scope>NUCLEOTIDE SEQUENCE [LARGE SCALE GENOMIC DNA]</scope>
</reference>
<dbReference type="Proteomes" id="UP000231282">
    <property type="component" value="Unassembled WGS sequence"/>
</dbReference>
<dbReference type="GO" id="GO:0042732">
    <property type="term" value="P:D-xylose metabolic process"/>
    <property type="evidence" value="ECO:0007669"/>
    <property type="project" value="InterPro"/>
</dbReference>
<dbReference type="Gene3D" id="3.40.50.720">
    <property type="entry name" value="NAD(P)-binding Rossmann-like Domain"/>
    <property type="match status" value="1"/>
</dbReference>
<evidence type="ECO:0000256" key="2">
    <source>
        <dbReference type="ARBA" id="ARBA00022793"/>
    </source>
</evidence>
<proteinExistence type="predicted"/>
<dbReference type="PANTHER" id="PTHR43078">
    <property type="entry name" value="UDP-GLUCURONIC ACID DECARBOXYLASE-RELATED"/>
    <property type="match status" value="1"/>
</dbReference>
<evidence type="ECO:0008006" key="8">
    <source>
        <dbReference type="Google" id="ProtNLM"/>
    </source>
</evidence>
<keyword evidence="2" id="KW-0210">Decarboxylase</keyword>
<dbReference type="GO" id="GO:0070403">
    <property type="term" value="F:NAD+ binding"/>
    <property type="evidence" value="ECO:0007669"/>
    <property type="project" value="InterPro"/>
</dbReference>
<gene>
    <name evidence="6" type="ORF">COT63_02400</name>
</gene>
<dbReference type="AlphaFoldDB" id="A0A2H0WQP1"/>
<evidence type="ECO:0000256" key="4">
    <source>
        <dbReference type="ARBA" id="ARBA00023239"/>
    </source>
</evidence>
<comment type="cofactor">
    <cofactor evidence="1">
        <name>NAD(+)</name>
        <dbReference type="ChEBI" id="CHEBI:57540"/>
    </cofactor>
</comment>
<organism evidence="6 7">
    <name type="scientific">Candidatus Shapirobacteria bacterium CG09_land_8_20_14_0_10_38_17</name>
    <dbReference type="NCBI Taxonomy" id="1974884"/>
    <lineage>
        <taxon>Bacteria</taxon>
        <taxon>Candidatus Shapironibacteriota</taxon>
    </lineage>
</organism>
<evidence type="ECO:0000256" key="1">
    <source>
        <dbReference type="ARBA" id="ARBA00001911"/>
    </source>
</evidence>
<dbReference type="SUPFAM" id="SSF51735">
    <property type="entry name" value="NAD(P)-binding Rossmann-fold domains"/>
    <property type="match status" value="1"/>
</dbReference>
<protein>
    <recommendedName>
        <fullName evidence="8">NAD-dependent epimerase/dehydratase domain-containing protein</fullName>
    </recommendedName>
</protein>
<name>A0A2H0WQP1_9BACT</name>
<dbReference type="InterPro" id="IPR036291">
    <property type="entry name" value="NAD(P)-bd_dom_sf"/>
</dbReference>
<evidence type="ECO:0000256" key="5">
    <source>
        <dbReference type="SAM" id="Phobius"/>
    </source>
</evidence>
<evidence type="ECO:0000313" key="6">
    <source>
        <dbReference type="EMBL" id="PIS14982.1"/>
    </source>
</evidence>
<sequence length="1000" mass="112181">MNRLSSVVNVEKVPTALILGGTNFLGSHLCDSLISQGCRVICVDDPNELGYANISHLRDNKSFQLVSESEISLPKNSFEYAFCFKEKYFNLVSDLRVRRWLLFSSKPDQLLLSQAQSKGLNLRLVCARQIFGPRMSLRGSSFISRLVKGVFLDQKIVLPGDGSVKIYPLFVKDLISGLTAAMFMPRSRDQLFYFAGEEITAFSFAKIWTDYYRPDLEIVFDQGAALPRLGYLAKVAETQMELDWKEATPLEAGVESTVVWFKRLDIKQLFSSKTKVALPKISKEKQTKQFSWKEVKLDSKSEFISESQQKKILNPQSSDGAGQVQSLPRIHFGDDREKKVVGEQKRDFFDLSHGEQDLPVPVEEQSQISVVDFKEQSSGFPKEPKKEPKKRAKKLPFLIMLAGLLILGGVFSPFLSLARDIFWGLGNLKEAQQLLSVGSFEKGEDKAVRAQNYFVQAERTSEKLSSPLGVILGEGNSLVFSRYLTLGIKASSALSYGSAAGQKMGLVLETIILGKEGNLSDLLDEGSLLLERVYFDLVDILATSKDLRIPSRYSSLLLGLPTTIDDLELAINTLPLLKDFLGKEKQTLLVLFQNNMELRPTGGFIGSYGLLTFDTGSLIDFSVHDVYEADGQLYGHVEPPPALKKYLGETGWYLRDSNWSPDFPVSAQQAAWFFDKEMKCQVDGVLAINLKTIQELLVSMGEIYLPDYDETIDSRNFFERAEYHSEVGFFPGSTQKKDFLAAVSFALMERLKKGTTSWLSVLKAMEHSLVAKDILVYFNDPQLSAAVSELNFDGGIKDVYCQGENCLTDYLFLVDANVGANKANFFVQRRLGQRLALSDKGVSHSVRLNYQNTAQSETWPGGKYKNYWRAFLPVKAILESIYLENQQGERTKVENWDEEEEAGKKVIGTLISVPIKDSLTIEITYRIDVDLTKADKKQLAFLFQKQSGADFDEDIILVSYPSDWLPLSVSPEGTVTPGAITYHNTLKRGDSLLEIEWGKQ</sequence>
<keyword evidence="3" id="KW-0520">NAD</keyword>
<dbReference type="PANTHER" id="PTHR43078:SF6">
    <property type="entry name" value="UDP-GLUCURONIC ACID DECARBOXYLASE 1"/>
    <property type="match status" value="1"/>
</dbReference>
<accession>A0A2H0WQP1</accession>
<dbReference type="Pfam" id="PF13196">
    <property type="entry name" value="DUF4012"/>
    <property type="match status" value="1"/>
</dbReference>
<evidence type="ECO:0000256" key="3">
    <source>
        <dbReference type="ARBA" id="ARBA00023027"/>
    </source>
</evidence>
<dbReference type="GO" id="GO:0048040">
    <property type="term" value="F:UDP-glucuronate decarboxylase activity"/>
    <property type="evidence" value="ECO:0007669"/>
    <property type="project" value="TreeGrafter"/>
</dbReference>
<keyword evidence="5" id="KW-0472">Membrane</keyword>
<dbReference type="GO" id="GO:0005737">
    <property type="term" value="C:cytoplasm"/>
    <property type="evidence" value="ECO:0007669"/>
    <property type="project" value="TreeGrafter"/>
</dbReference>
<keyword evidence="5" id="KW-0812">Transmembrane</keyword>